<evidence type="ECO:0000313" key="2">
    <source>
        <dbReference type="EMBL" id="CAK8671820.1"/>
    </source>
</evidence>
<dbReference type="EMBL" id="CAWYQH010000001">
    <property type="protein sequence ID" value="CAK8671820.1"/>
    <property type="molecule type" value="Genomic_DNA"/>
</dbReference>
<proteinExistence type="predicted"/>
<feature type="compositionally biased region" description="Basic and acidic residues" evidence="1">
    <location>
        <begin position="61"/>
        <end position="71"/>
    </location>
</feature>
<evidence type="ECO:0000313" key="3">
    <source>
        <dbReference type="Proteomes" id="UP001642483"/>
    </source>
</evidence>
<keyword evidence="3" id="KW-1185">Reference proteome</keyword>
<reference evidence="2 3" key="1">
    <citation type="submission" date="2024-02" db="EMBL/GenBank/DDBJ databases">
        <authorList>
            <person name="Daric V."/>
            <person name="Darras S."/>
        </authorList>
    </citation>
    <scope>NUCLEOTIDE SEQUENCE [LARGE SCALE GENOMIC DNA]</scope>
</reference>
<dbReference type="Proteomes" id="UP001642483">
    <property type="component" value="Unassembled WGS sequence"/>
</dbReference>
<protein>
    <submittedName>
        <fullName evidence="2">Uncharacterized protein</fullName>
    </submittedName>
</protein>
<feature type="region of interest" description="Disordered" evidence="1">
    <location>
        <begin position="47"/>
        <end position="101"/>
    </location>
</feature>
<sequence>MSSQERCMREKKPLHEDNIIEKYLRCGNKRDRWRMFSRTCHTKRKCTHTNRNASSHHTVRRSSDYYRHSPENETAIGLDSKVKTTRKRKKDATLNSAQEEKAINGPKKRDIFCMFSVLIYL</sequence>
<organism evidence="2 3">
    <name type="scientific">Clavelina lepadiformis</name>
    <name type="common">Light-bulb sea squirt</name>
    <name type="synonym">Ascidia lepadiformis</name>
    <dbReference type="NCBI Taxonomy" id="159417"/>
    <lineage>
        <taxon>Eukaryota</taxon>
        <taxon>Metazoa</taxon>
        <taxon>Chordata</taxon>
        <taxon>Tunicata</taxon>
        <taxon>Ascidiacea</taxon>
        <taxon>Aplousobranchia</taxon>
        <taxon>Clavelinidae</taxon>
        <taxon>Clavelina</taxon>
    </lineage>
</organism>
<gene>
    <name evidence="2" type="ORF">CVLEPA_LOCUS855</name>
</gene>
<accession>A0ABP0F077</accession>
<name>A0ABP0F077_CLALP</name>
<evidence type="ECO:0000256" key="1">
    <source>
        <dbReference type="SAM" id="MobiDB-lite"/>
    </source>
</evidence>
<comment type="caution">
    <text evidence="2">The sequence shown here is derived from an EMBL/GenBank/DDBJ whole genome shotgun (WGS) entry which is preliminary data.</text>
</comment>